<name>A0A7E4ZZ88_PANRE</name>
<dbReference type="Proteomes" id="UP000492821">
    <property type="component" value="Unassembled WGS sequence"/>
</dbReference>
<accession>A0A7E4ZZ88</accession>
<comment type="subcellular location">
    <subcellularLocation>
        <location evidence="3">Nucleus</location>
    </subcellularLocation>
</comment>
<dbReference type="InterPro" id="IPR000418">
    <property type="entry name" value="Ets_dom"/>
</dbReference>
<keyword evidence="3" id="KW-0539">Nucleus</keyword>
<evidence type="ECO:0000256" key="4">
    <source>
        <dbReference type="SAM" id="MobiDB-lite"/>
    </source>
</evidence>
<feature type="domain" description="ETS" evidence="5">
    <location>
        <begin position="47"/>
        <end position="131"/>
    </location>
</feature>
<dbReference type="InterPro" id="IPR036388">
    <property type="entry name" value="WH-like_DNA-bd_sf"/>
</dbReference>
<keyword evidence="2 3" id="KW-0238">DNA-binding</keyword>
<evidence type="ECO:0000313" key="7">
    <source>
        <dbReference type="WBParaSite" id="Pan_g4936.t1"/>
    </source>
</evidence>
<evidence type="ECO:0000313" key="6">
    <source>
        <dbReference type="Proteomes" id="UP000492821"/>
    </source>
</evidence>
<dbReference type="PROSITE" id="PS50061">
    <property type="entry name" value="ETS_DOMAIN_3"/>
    <property type="match status" value="1"/>
</dbReference>
<sequence>MSDPPNMDFNAFQQAYRMYFNAAAPEINRFALELPDHNFHKHPGEFLHLWEFLYELLKDGNYTHIIRWWDVARGMFTILRTEEVAFLWGKHKRKPSMNFDKLARALRYYYDRGIMSKVTELGAPKYTFQFGRLDVLLNPLEATNAAAMAALRVKPRRDSQITPEEHAKNLRAIAAIAAGSDAEDGSSGSRETDDRDSVSTTSADTDAMGDSNPQQQGGPPSDEASLMAAMGGMGRGDDAQGNPNNNADFQKLYTDYFASPNNNNPLVQVLQTWYQQANPLNATHPNPQQRSVNLQPTFVPSMHNMNPASMIPTPTLLPPPPPPQFENKKRRIDDVMDRIAKRPRAMIIPSNNEFRKALGVPKDVSPFLGHHRLPSNYGPSSNFDFQHNCYLPIPQHDGYRPLSRSNPYIVPSQQNMNPPILSPIRSNSPATNTANLSSSTVSSCPPLDLCGNGDDSDGRSQSVEDENPDIEDSTQNLVNELLKVIRSASMSAQNSLDLSTAIMNAQENLAEAGSFPQVATYFKVHEFLAGKELSSDEKVLFDAVNMVLINQVVRPMFTETDSGFSEV</sequence>
<reference evidence="6" key="1">
    <citation type="journal article" date="2013" name="Genetics">
        <title>The draft genome and transcriptome of Panagrellus redivivus are shaped by the harsh demands of a free-living lifestyle.</title>
        <authorList>
            <person name="Srinivasan J."/>
            <person name="Dillman A.R."/>
            <person name="Macchietto M.G."/>
            <person name="Heikkinen L."/>
            <person name="Lakso M."/>
            <person name="Fracchia K.M."/>
            <person name="Antoshechkin I."/>
            <person name="Mortazavi A."/>
            <person name="Wong G."/>
            <person name="Sternberg P.W."/>
        </authorList>
    </citation>
    <scope>NUCLEOTIDE SEQUENCE [LARGE SCALE GENOMIC DNA]</scope>
    <source>
        <strain evidence="6">MT8872</strain>
    </source>
</reference>
<dbReference type="GO" id="GO:0030154">
    <property type="term" value="P:cell differentiation"/>
    <property type="evidence" value="ECO:0007669"/>
    <property type="project" value="TreeGrafter"/>
</dbReference>
<dbReference type="GO" id="GO:0005634">
    <property type="term" value="C:nucleus"/>
    <property type="evidence" value="ECO:0007669"/>
    <property type="project" value="UniProtKB-SubCell"/>
</dbReference>
<dbReference type="GO" id="GO:0043565">
    <property type="term" value="F:sequence-specific DNA binding"/>
    <property type="evidence" value="ECO:0007669"/>
    <property type="project" value="InterPro"/>
</dbReference>
<evidence type="ECO:0000259" key="5">
    <source>
        <dbReference type="PROSITE" id="PS50061"/>
    </source>
</evidence>
<dbReference type="InterPro" id="IPR036390">
    <property type="entry name" value="WH_DNA-bd_sf"/>
</dbReference>
<dbReference type="GO" id="GO:0000981">
    <property type="term" value="F:DNA-binding transcription factor activity, RNA polymerase II-specific"/>
    <property type="evidence" value="ECO:0007669"/>
    <property type="project" value="TreeGrafter"/>
</dbReference>
<dbReference type="InterPro" id="IPR046328">
    <property type="entry name" value="ETS_fam"/>
</dbReference>
<dbReference type="PRINTS" id="PR00454">
    <property type="entry name" value="ETSDOMAIN"/>
</dbReference>
<feature type="region of interest" description="Disordered" evidence="4">
    <location>
        <begin position="178"/>
        <end position="246"/>
    </location>
</feature>
<reference evidence="7" key="2">
    <citation type="submission" date="2020-10" db="UniProtKB">
        <authorList>
            <consortium name="WormBaseParasite"/>
        </authorList>
    </citation>
    <scope>IDENTIFICATION</scope>
</reference>
<protein>
    <submittedName>
        <fullName evidence="7">ETS domain-containing protein</fullName>
    </submittedName>
</protein>
<keyword evidence="6" id="KW-1185">Reference proteome</keyword>
<dbReference type="PANTHER" id="PTHR11849">
    <property type="entry name" value="ETS"/>
    <property type="match status" value="1"/>
</dbReference>
<feature type="compositionally biased region" description="Acidic residues" evidence="4">
    <location>
        <begin position="463"/>
        <end position="472"/>
    </location>
</feature>
<evidence type="ECO:0000256" key="2">
    <source>
        <dbReference type="ARBA" id="ARBA00023125"/>
    </source>
</evidence>
<comment type="similarity">
    <text evidence="1 3">Belongs to the ETS family.</text>
</comment>
<proteinExistence type="inferred from homology"/>
<dbReference type="AlphaFoldDB" id="A0A7E4ZZ88"/>
<evidence type="ECO:0000256" key="3">
    <source>
        <dbReference type="RuleBase" id="RU004019"/>
    </source>
</evidence>
<organism evidence="6 7">
    <name type="scientific">Panagrellus redivivus</name>
    <name type="common">Microworm</name>
    <dbReference type="NCBI Taxonomy" id="6233"/>
    <lineage>
        <taxon>Eukaryota</taxon>
        <taxon>Metazoa</taxon>
        <taxon>Ecdysozoa</taxon>
        <taxon>Nematoda</taxon>
        <taxon>Chromadorea</taxon>
        <taxon>Rhabditida</taxon>
        <taxon>Tylenchina</taxon>
        <taxon>Panagrolaimomorpha</taxon>
        <taxon>Panagrolaimoidea</taxon>
        <taxon>Panagrolaimidae</taxon>
        <taxon>Panagrellus</taxon>
    </lineage>
</organism>
<feature type="compositionally biased region" description="Polar residues" evidence="4">
    <location>
        <begin position="424"/>
        <end position="443"/>
    </location>
</feature>
<feature type="region of interest" description="Disordered" evidence="4">
    <location>
        <begin position="409"/>
        <end position="472"/>
    </location>
</feature>
<feature type="compositionally biased region" description="Low complexity" evidence="4">
    <location>
        <begin position="178"/>
        <end position="189"/>
    </location>
</feature>
<dbReference type="Gene3D" id="1.10.10.10">
    <property type="entry name" value="Winged helix-like DNA-binding domain superfamily/Winged helix DNA-binding domain"/>
    <property type="match status" value="1"/>
</dbReference>
<dbReference type="SUPFAM" id="SSF46785">
    <property type="entry name" value="Winged helix' DNA-binding domain"/>
    <property type="match status" value="1"/>
</dbReference>
<evidence type="ECO:0000256" key="1">
    <source>
        <dbReference type="ARBA" id="ARBA00005562"/>
    </source>
</evidence>
<dbReference type="Pfam" id="PF00178">
    <property type="entry name" value="Ets"/>
    <property type="match status" value="1"/>
</dbReference>
<dbReference type="WBParaSite" id="Pan_g4936.t1">
    <property type="protein sequence ID" value="Pan_g4936.t1"/>
    <property type="gene ID" value="Pan_g4936"/>
</dbReference>
<dbReference type="SMART" id="SM00413">
    <property type="entry name" value="ETS"/>
    <property type="match status" value="1"/>
</dbReference>